<dbReference type="EMBL" id="CP018145">
    <property type="protein sequence ID" value="ASJ53220.1"/>
    <property type="molecule type" value="Genomic_DNA"/>
</dbReference>
<protein>
    <recommendedName>
        <fullName evidence="3">Peptidyl-prolyl cis-trans isomerase</fullName>
    </recommendedName>
</protein>
<dbReference type="KEGG" id="bfm:BP422_06455"/>
<organism evidence="1 2">
    <name type="scientific">Brevibacillus formosus</name>
    <dbReference type="NCBI Taxonomy" id="54913"/>
    <lineage>
        <taxon>Bacteria</taxon>
        <taxon>Bacillati</taxon>
        <taxon>Bacillota</taxon>
        <taxon>Bacilli</taxon>
        <taxon>Bacillales</taxon>
        <taxon>Paenibacillaceae</taxon>
        <taxon>Brevibacillus</taxon>
    </lineage>
</organism>
<proteinExistence type="predicted"/>
<gene>
    <name evidence="1" type="ORF">BP422_06455</name>
</gene>
<name>A0A220MF86_9BACL</name>
<evidence type="ECO:0000313" key="1">
    <source>
        <dbReference type="EMBL" id="ASJ53220.1"/>
    </source>
</evidence>
<evidence type="ECO:0008006" key="3">
    <source>
        <dbReference type="Google" id="ProtNLM"/>
    </source>
</evidence>
<evidence type="ECO:0000313" key="2">
    <source>
        <dbReference type="Proteomes" id="UP000197781"/>
    </source>
</evidence>
<accession>A0A220MF86</accession>
<dbReference type="Proteomes" id="UP000197781">
    <property type="component" value="Chromosome"/>
</dbReference>
<dbReference type="AlphaFoldDB" id="A0A220MF86"/>
<sequence length="169" mass="19056">MSDVIVFKGAIAFPITLDPTVWVFDERKFDLKTYSGEDDSSLATQAKYLAGTGTQWDKELREGATLPSERKSLAEERKVLEGEYGIRLDPFITNAEPLPEVTHVRLHREDQEAIVLPLAEARRAILQFSKDGKPIKEDGPVYFYLPEVLLANEEPIKGITAFEFITEQA</sequence>
<reference evidence="1 2" key="1">
    <citation type="submission" date="2016-11" db="EMBL/GenBank/DDBJ databases">
        <authorList>
            <person name="Jaros S."/>
            <person name="Januszkiewicz K."/>
            <person name="Wedrychowicz H."/>
        </authorList>
    </citation>
    <scope>NUCLEOTIDE SEQUENCE [LARGE SCALE GENOMIC DNA]</scope>
    <source>
        <strain evidence="1 2">NF2</strain>
    </source>
</reference>
<dbReference type="RefSeq" id="WP_088907061.1">
    <property type="nucleotide sequence ID" value="NZ_CP018145.1"/>
</dbReference>